<sequence>MTMTSAEMKCLRESMGLTAKWLSARWGVAEFSVKRWERDRYLPENLETDLRGLKRRFDAEVRHTAAVTAEAGEEAAVIVPRTEPESTGGMPAAWHRAIAQRARELSGARILYTDDEQL</sequence>
<accession>A0A415C3G9</accession>
<evidence type="ECO:0000313" key="2">
    <source>
        <dbReference type="Proteomes" id="UP000283727"/>
    </source>
</evidence>
<dbReference type="Proteomes" id="UP000283727">
    <property type="component" value="Unassembled WGS sequence"/>
</dbReference>
<dbReference type="Gene3D" id="1.10.260.40">
    <property type="entry name" value="lambda repressor-like DNA-binding domains"/>
    <property type="match status" value="1"/>
</dbReference>
<organism evidence="1 2">
    <name type="scientific">Bifidobacterium bifidum</name>
    <dbReference type="NCBI Taxonomy" id="1681"/>
    <lineage>
        <taxon>Bacteria</taxon>
        <taxon>Bacillati</taxon>
        <taxon>Actinomycetota</taxon>
        <taxon>Actinomycetes</taxon>
        <taxon>Bifidobacteriales</taxon>
        <taxon>Bifidobacteriaceae</taxon>
        <taxon>Bifidobacterium</taxon>
    </lineage>
</organism>
<evidence type="ECO:0000313" key="1">
    <source>
        <dbReference type="EMBL" id="RHJ22093.1"/>
    </source>
</evidence>
<name>A0A415C3G9_BIFBI</name>
<proteinExistence type="predicted"/>
<dbReference type="EMBL" id="QRLR01000006">
    <property type="protein sequence ID" value="RHJ22093.1"/>
    <property type="molecule type" value="Genomic_DNA"/>
</dbReference>
<reference evidence="1 2" key="1">
    <citation type="submission" date="2018-08" db="EMBL/GenBank/DDBJ databases">
        <title>A genome reference for cultivated species of the human gut microbiota.</title>
        <authorList>
            <person name="Zou Y."/>
            <person name="Xue W."/>
            <person name="Luo G."/>
        </authorList>
    </citation>
    <scope>NUCLEOTIDE SEQUENCE [LARGE SCALE GENOMIC DNA]</scope>
    <source>
        <strain evidence="1 2">AM12-10</strain>
    </source>
</reference>
<dbReference type="InterPro" id="IPR010982">
    <property type="entry name" value="Lambda_DNA-bd_dom_sf"/>
</dbReference>
<comment type="caution">
    <text evidence="1">The sequence shown here is derived from an EMBL/GenBank/DDBJ whole genome shotgun (WGS) entry which is preliminary data.</text>
</comment>
<dbReference type="RefSeq" id="WP_117658475.1">
    <property type="nucleotide sequence ID" value="NZ_JAQECX010000005.1"/>
</dbReference>
<gene>
    <name evidence="1" type="ORF">DW137_09740</name>
</gene>
<dbReference type="AlphaFoldDB" id="A0A415C3G9"/>
<protein>
    <submittedName>
        <fullName evidence="1">Uncharacterized protein</fullName>
    </submittedName>
</protein>
<dbReference type="GO" id="GO:0003677">
    <property type="term" value="F:DNA binding"/>
    <property type="evidence" value="ECO:0007669"/>
    <property type="project" value="InterPro"/>
</dbReference>
<dbReference type="SUPFAM" id="SSF47413">
    <property type="entry name" value="lambda repressor-like DNA-binding domains"/>
    <property type="match status" value="1"/>
</dbReference>